<dbReference type="CDD" id="cd07067">
    <property type="entry name" value="HP_PGM_like"/>
    <property type="match status" value="1"/>
</dbReference>
<dbReference type="SUPFAM" id="SSF53254">
    <property type="entry name" value="Phosphoglycerate mutase-like"/>
    <property type="match status" value="1"/>
</dbReference>
<organism evidence="1 2">
    <name type="scientific">Microbacterium nanhaiense</name>
    <dbReference type="NCBI Taxonomy" id="1301026"/>
    <lineage>
        <taxon>Bacteria</taxon>
        <taxon>Bacillati</taxon>
        <taxon>Actinomycetota</taxon>
        <taxon>Actinomycetes</taxon>
        <taxon>Micrococcales</taxon>
        <taxon>Microbacteriaceae</taxon>
        <taxon>Microbacterium</taxon>
    </lineage>
</organism>
<dbReference type="PANTHER" id="PTHR48100:SF59">
    <property type="entry name" value="ADENOSYLCOBALAMIN_ALPHA-RIBAZOLE PHOSPHATASE"/>
    <property type="match status" value="1"/>
</dbReference>
<evidence type="ECO:0000313" key="2">
    <source>
        <dbReference type="Proteomes" id="UP000638043"/>
    </source>
</evidence>
<protein>
    <submittedName>
        <fullName evidence="1">Phosphatase PhoE</fullName>
    </submittedName>
</protein>
<dbReference type="InterPro" id="IPR013078">
    <property type="entry name" value="His_Pase_superF_clade-1"/>
</dbReference>
<comment type="caution">
    <text evidence="1">The sequence shown here is derived from an EMBL/GenBank/DDBJ whole genome shotgun (WGS) entry which is preliminary data.</text>
</comment>
<proteinExistence type="predicted"/>
<dbReference type="Gene3D" id="3.40.50.1240">
    <property type="entry name" value="Phosphoglycerate mutase-like"/>
    <property type="match status" value="1"/>
</dbReference>
<keyword evidence="2" id="KW-1185">Reference proteome</keyword>
<dbReference type="PANTHER" id="PTHR48100">
    <property type="entry name" value="BROAD-SPECIFICITY PHOSPHATASE YOR283W-RELATED"/>
    <property type="match status" value="1"/>
</dbReference>
<dbReference type="InterPro" id="IPR029033">
    <property type="entry name" value="His_PPase_superfam"/>
</dbReference>
<reference evidence="2" key="1">
    <citation type="journal article" date="2019" name="Int. J. Syst. Evol. Microbiol.">
        <title>The Global Catalogue of Microorganisms (GCM) 10K type strain sequencing project: providing services to taxonomists for standard genome sequencing and annotation.</title>
        <authorList>
            <consortium name="The Broad Institute Genomics Platform"/>
            <consortium name="The Broad Institute Genome Sequencing Center for Infectious Disease"/>
            <person name="Wu L."/>
            <person name="Ma J."/>
        </authorList>
    </citation>
    <scope>NUCLEOTIDE SEQUENCE [LARGE SCALE GENOMIC DNA]</scope>
    <source>
        <strain evidence="2">CGMCC 4.7181</strain>
    </source>
</reference>
<evidence type="ECO:0000313" key="1">
    <source>
        <dbReference type="EMBL" id="GGO61179.1"/>
    </source>
</evidence>
<dbReference type="InterPro" id="IPR003094">
    <property type="entry name" value="6Pfruct_kin"/>
</dbReference>
<dbReference type="Pfam" id="PF00300">
    <property type="entry name" value="His_Phos_1"/>
    <property type="match status" value="1"/>
</dbReference>
<gene>
    <name evidence="1" type="primary">phoE</name>
    <name evidence="1" type="ORF">GCM10010910_08370</name>
</gene>
<accession>A0ABQ2MZA2</accession>
<sequence length="188" mass="20041">MTLIALVRHGETEWNRLGKVQGHSNIPLNDAGRAQAAGAGEALRGGDYGLLVSSPLERAHETAEIIGRAVGLTVSATHDGLKERYYGAAEGMTASEYYATFPDRQATNAETVDELTERAVRTLREIAASAGDQDVIAVAHGGLIAAVLRVASDGSLPREDEYIANCSQQILEVSGDRLRVIGYNGTHR</sequence>
<name>A0ABQ2MZA2_9MICO</name>
<dbReference type="PROSITE" id="PS00175">
    <property type="entry name" value="PG_MUTASE"/>
    <property type="match status" value="1"/>
</dbReference>
<dbReference type="InterPro" id="IPR001345">
    <property type="entry name" value="PG/BPGM_mutase_AS"/>
</dbReference>
<dbReference type="InterPro" id="IPR050275">
    <property type="entry name" value="PGM_Phosphatase"/>
</dbReference>
<dbReference type="Proteomes" id="UP000638043">
    <property type="component" value="Unassembled WGS sequence"/>
</dbReference>
<dbReference type="EMBL" id="BMMQ01000002">
    <property type="protein sequence ID" value="GGO61179.1"/>
    <property type="molecule type" value="Genomic_DNA"/>
</dbReference>
<dbReference type="PRINTS" id="PR00991">
    <property type="entry name" value="6PFRUCTKNASE"/>
</dbReference>
<dbReference type="RefSeq" id="WP_188700141.1">
    <property type="nucleotide sequence ID" value="NZ_BMMQ01000002.1"/>
</dbReference>
<dbReference type="SMART" id="SM00855">
    <property type="entry name" value="PGAM"/>
    <property type="match status" value="1"/>
</dbReference>